<dbReference type="HOGENOM" id="CLU_1267381_0_0_1"/>
<evidence type="ECO:0000313" key="3">
    <source>
        <dbReference type="Proteomes" id="UP000019377"/>
    </source>
</evidence>
<accession>V5GP86</accession>
<dbReference type="AlphaFoldDB" id="V5GP86"/>
<feature type="region of interest" description="Disordered" evidence="1">
    <location>
        <begin position="199"/>
        <end position="218"/>
    </location>
</feature>
<evidence type="ECO:0000256" key="1">
    <source>
        <dbReference type="SAM" id="MobiDB-lite"/>
    </source>
</evidence>
<reference evidence="3" key="1">
    <citation type="journal article" date="2013" name="Genome Announc.">
        <title>Draft genome sequence of Pseudozyma brasiliensis sp. nov. strain GHG001, a high producer of endo-1,4-xylanase isolated from an insect pest of sugarcane.</title>
        <authorList>
            <person name="Oliveira J.V.D.C."/>
            <person name="dos Santos R.A.C."/>
            <person name="Borges T.A."/>
            <person name="Riano-Pachon D.M."/>
            <person name="Goldman G.H."/>
        </authorList>
    </citation>
    <scope>NUCLEOTIDE SEQUENCE [LARGE SCALE GENOMIC DNA]</scope>
    <source>
        <strain evidence="3">GHG001</strain>
    </source>
</reference>
<proteinExistence type="predicted"/>
<dbReference type="Proteomes" id="UP000019377">
    <property type="component" value="Unassembled WGS sequence"/>
</dbReference>
<dbReference type="GeneID" id="27419934"/>
<dbReference type="EMBL" id="KI545862">
    <property type="protein sequence ID" value="EST07777.1"/>
    <property type="molecule type" value="Genomic_DNA"/>
</dbReference>
<sequence>MPTFANGATFSPRSLGMQTSYTANLAPAASAMAFSNLGTGIGNAFSVNATADIDGSIKAQNSAISSNAAATTQDPSSSTDRNVASTFGFHNWLLQPYEGGADGLGQFSTTTANSAFGQAAANAMLFANPASASPSAYAGVGVDPFQTIYATDPMSTQQTPSRLNGTTNFVAAHATERQPAAETDASTLLDFLSMLPATSPSSGASASNGKSSSMQSKA</sequence>
<gene>
    <name evidence="2" type="ORF">PSEUBRA_SCAF2g02865</name>
</gene>
<protein>
    <submittedName>
        <fullName evidence="2">Uncharacterized protein</fullName>
    </submittedName>
</protein>
<dbReference type="STRING" id="1365824.V5GP86"/>
<name>V5GP86_KALBG</name>
<organism evidence="2 3">
    <name type="scientific">Kalmanozyma brasiliensis (strain GHG001)</name>
    <name type="common">Yeast</name>
    <name type="synonym">Pseudozyma brasiliensis</name>
    <dbReference type="NCBI Taxonomy" id="1365824"/>
    <lineage>
        <taxon>Eukaryota</taxon>
        <taxon>Fungi</taxon>
        <taxon>Dikarya</taxon>
        <taxon>Basidiomycota</taxon>
        <taxon>Ustilaginomycotina</taxon>
        <taxon>Ustilaginomycetes</taxon>
        <taxon>Ustilaginales</taxon>
        <taxon>Ustilaginaceae</taxon>
        <taxon>Kalmanozyma</taxon>
    </lineage>
</organism>
<evidence type="ECO:0000313" key="2">
    <source>
        <dbReference type="EMBL" id="EST07777.1"/>
    </source>
</evidence>
<dbReference type="OrthoDB" id="3364175at2759"/>
<keyword evidence="3" id="KW-1185">Reference proteome</keyword>